<dbReference type="InterPro" id="IPR013517">
    <property type="entry name" value="FG-GAP"/>
</dbReference>
<dbReference type="PANTHER" id="PTHR46580">
    <property type="entry name" value="SENSOR KINASE-RELATED"/>
    <property type="match status" value="1"/>
</dbReference>
<dbReference type="InterPro" id="IPR028994">
    <property type="entry name" value="Integrin_alpha_N"/>
</dbReference>
<name>A0A5Q0H0M6_SACSY</name>
<sequence length="302" mass="29837">MRTNVHRSTGWTALRRSVLVVIAVVGALVATSLPALATIADKRNDYNGDGHSDVVAINGSNGCLFRWTGNGSGGLGAGTQLGCGWAPYEGSLASPGDLNGDGAGDLVAINGGDNCLYRWLGNGSGGFGAGVRLGCGWAPYWLALAGAGDLNNDGAGDVVAINGGDGCLYRWLGNGSGGLGAGVQVGCGWAPYTFSLTGAGDLNNDGNADLVAINNGNGCLYRWLGNGSGGLGAGAQLGCGWAPYTGAGNISGMGALNGDSAGDVVAINSSNGCLYRWFGNGGGGLGAGTQVGCGWGPYFLST</sequence>
<protein>
    <submittedName>
        <fullName evidence="2">VCBS repeat-containing protein</fullName>
    </submittedName>
</protein>
<proteinExistence type="predicted"/>
<evidence type="ECO:0000313" key="3">
    <source>
        <dbReference type="Proteomes" id="UP000325787"/>
    </source>
</evidence>
<dbReference type="OrthoDB" id="9815928at2"/>
<keyword evidence="1" id="KW-0732">Signal</keyword>
<dbReference type="SUPFAM" id="SSF69318">
    <property type="entry name" value="Integrin alpha N-terminal domain"/>
    <property type="match status" value="2"/>
</dbReference>
<dbReference type="RefSeq" id="WP_084717008.1">
    <property type="nucleotide sequence ID" value="NZ_CP034550.1"/>
</dbReference>
<dbReference type="Gene3D" id="2.40.128.340">
    <property type="match status" value="1"/>
</dbReference>
<dbReference type="Proteomes" id="UP000325787">
    <property type="component" value="Chromosome"/>
</dbReference>
<evidence type="ECO:0000313" key="2">
    <source>
        <dbReference type="EMBL" id="QFZ19310.1"/>
    </source>
</evidence>
<gene>
    <name evidence="2" type="ORF">EKG83_19390</name>
</gene>
<organism evidence="2 3">
    <name type="scientific">Saccharothrix syringae</name>
    <name type="common">Nocardiopsis syringae</name>
    <dbReference type="NCBI Taxonomy" id="103733"/>
    <lineage>
        <taxon>Bacteria</taxon>
        <taxon>Bacillati</taxon>
        <taxon>Actinomycetota</taxon>
        <taxon>Actinomycetes</taxon>
        <taxon>Pseudonocardiales</taxon>
        <taxon>Pseudonocardiaceae</taxon>
        <taxon>Saccharothrix</taxon>
    </lineage>
</organism>
<evidence type="ECO:0000256" key="1">
    <source>
        <dbReference type="ARBA" id="ARBA00022729"/>
    </source>
</evidence>
<accession>A0A5Q0H0M6</accession>
<dbReference type="Gene3D" id="2.130.10.130">
    <property type="entry name" value="Integrin alpha, N-terminal"/>
    <property type="match status" value="1"/>
</dbReference>
<dbReference type="AlphaFoldDB" id="A0A5Q0H0M6"/>
<reference evidence="3" key="1">
    <citation type="journal article" date="2021" name="Curr. Microbiol.">
        <title>Complete genome of nocamycin-producing strain Saccharothrix syringae NRRL B-16468 reveals the biosynthetic potential for secondary metabolites.</title>
        <authorList>
            <person name="Mo X."/>
            <person name="Yang S."/>
        </authorList>
    </citation>
    <scope>NUCLEOTIDE SEQUENCE [LARGE SCALE GENOMIC DNA]</scope>
    <source>
        <strain evidence="3">ATCC 51364 / DSM 43886 / JCM 6844 / KCTC 9398 / NBRC 14523 / NRRL B-16468 / INA 2240</strain>
    </source>
</reference>
<keyword evidence="3" id="KW-1185">Reference proteome</keyword>
<dbReference type="KEGG" id="ssyi:EKG83_19390"/>
<dbReference type="Pfam" id="PF13517">
    <property type="entry name" value="FG-GAP_3"/>
    <property type="match status" value="2"/>
</dbReference>
<dbReference type="EMBL" id="CP034550">
    <property type="protein sequence ID" value="QFZ19310.1"/>
    <property type="molecule type" value="Genomic_DNA"/>
</dbReference>